<protein>
    <submittedName>
        <fullName evidence="2">LytTR family DNA-binding domain-containing protein</fullName>
    </submittedName>
</protein>
<dbReference type="EMBL" id="JAUJEA010000009">
    <property type="protein sequence ID" value="MDN5203864.1"/>
    <property type="molecule type" value="Genomic_DNA"/>
</dbReference>
<dbReference type="InterPro" id="IPR046947">
    <property type="entry name" value="LytR-like"/>
</dbReference>
<reference evidence="2" key="1">
    <citation type="submission" date="2023-06" db="EMBL/GenBank/DDBJ databases">
        <title>Genomic of Parafulvivirga corallium.</title>
        <authorList>
            <person name="Wang G."/>
        </authorList>
    </citation>
    <scope>NUCLEOTIDE SEQUENCE</scope>
    <source>
        <strain evidence="2">BMA10</strain>
    </source>
</reference>
<dbReference type="InterPro" id="IPR007492">
    <property type="entry name" value="LytTR_DNA-bd_dom"/>
</dbReference>
<dbReference type="PANTHER" id="PTHR37299">
    <property type="entry name" value="TRANSCRIPTIONAL REGULATOR-RELATED"/>
    <property type="match status" value="1"/>
</dbReference>
<feature type="domain" description="HTH LytTR-type" evidence="1">
    <location>
        <begin position="7"/>
        <end position="105"/>
    </location>
</feature>
<dbReference type="PANTHER" id="PTHR37299:SF1">
    <property type="entry name" value="STAGE 0 SPORULATION PROTEIN A HOMOLOG"/>
    <property type="match status" value="1"/>
</dbReference>
<dbReference type="Gene3D" id="2.40.50.1020">
    <property type="entry name" value="LytTr DNA-binding domain"/>
    <property type="match status" value="1"/>
</dbReference>
<dbReference type="SMART" id="SM00850">
    <property type="entry name" value="LytTR"/>
    <property type="match status" value="1"/>
</dbReference>
<dbReference type="Proteomes" id="UP001172082">
    <property type="component" value="Unassembled WGS sequence"/>
</dbReference>
<evidence type="ECO:0000313" key="2">
    <source>
        <dbReference type="EMBL" id="MDN5203864.1"/>
    </source>
</evidence>
<gene>
    <name evidence="2" type="ORF">QQ008_20905</name>
</gene>
<dbReference type="GO" id="GO:0003677">
    <property type="term" value="F:DNA binding"/>
    <property type="evidence" value="ECO:0007669"/>
    <property type="project" value="UniProtKB-KW"/>
</dbReference>
<proteinExistence type="predicted"/>
<sequence length="109" mass="12902">MALNGSIFIPIDYTYERIAKSNILFVEAFGSYVKIYTSEKRYHLTTYLQNFIKQLSDDSFVRVSRKYLINLNKVDSIKSNTIHIEGHKILIGRKYREHVIEQFPIIRTK</sequence>
<dbReference type="RefSeq" id="WP_346753888.1">
    <property type="nucleotide sequence ID" value="NZ_JAUJEA010000009.1"/>
</dbReference>
<dbReference type="PROSITE" id="PS50930">
    <property type="entry name" value="HTH_LYTTR"/>
    <property type="match status" value="1"/>
</dbReference>
<organism evidence="2 3">
    <name type="scientific">Splendidivirga corallicola</name>
    <dbReference type="NCBI Taxonomy" id="3051826"/>
    <lineage>
        <taxon>Bacteria</taxon>
        <taxon>Pseudomonadati</taxon>
        <taxon>Bacteroidota</taxon>
        <taxon>Cytophagia</taxon>
        <taxon>Cytophagales</taxon>
        <taxon>Splendidivirgaceae</taxon>
        <taxon>Splendidivirga</taxon>
    </lineage>
</organism>
<evidence type="ECO:0000259" key="1">
    <source>
        <dbReference type="PROSITE" id="PS50930"/>
    </source>
</evidence>
<name>A0ABT8KUM6_9BACT</name>
<dbReference type="Pfam" id="PF04397">
    <property type="entry name" value="LytTR"/>
    <property type="match status" value="1"/>
</dbReference>
<accession>A0ABT8KUM6</accession>
<comment type="caution">
    <text evidence="2">The sequence shown here is derived from an EMBL/GenBank/DDBJ whole genome shotgun (WGS) entry which is preliminary data.</text>
</comment>
<keyword evidence="2" id="KW-0238">DNA-binding</keyword>
<evidence type="ECO:0000313" key="3">
    <source>
        <dbReference type="Proteomes" id="UP001172082"/>
    </source>
</evidence>
<keyword evidence="3" id="KW-1185">Reference proteome</keyword>